<dbReference type="AlphaFoldDB" id="A0A853ISW1"/>
<comment type="caution">
    <text evidence="1">The sequence shown here is derived from an EMBL/GenBank/DDBJ whole genome shotgun (WGS) entry which is preliminary data.</text>
</comment>
<sequence>MFKIATLAAHTPRIRVGIGGWNYAEWRGGVFYPAGLPQAQELHYASRALTGLEVNATFYSTQQPATYARWRDETPEGFVFAVKAHRLATQRKTLAEGAEAVVHFLESGVTELRDRLGPIVWQLPPFRRFDADDVECFLALLPDAVDGLPLRHVLEPRHASFACADYVRLARSYGVATVYTDSPDYPNIADPTADFVYARLMRSQPGEATGYPPRALDQWAARVRRWQQGALPAGLPLVDPATAPAHTAPREVFVQFIAAAKARNPAAATGLIERLASA</sequence>
<reference evidence="1 2" key="1">
    <citation type="submission" date="2020-07" db="EMBL/GenBank/DDBJ databases">
        <authorList>
            <person name="Maaloum M."/>
        </authorList>
    </citation>
    <scope>NUCLEOTIDE SEQUENCE [LARGE SCALE GENOMIC DNA]</scope>
    <source>
        <strain evidence="1 2">GCS-AN-3</strain>
    </source>
</reference>
<dbReference type="EMBL" id="JACCKX010000001">
    <property type="protein sequence ID" value="NZA02085.1"/>
    <property type="molecule type" value="Genomic_DNA"/>
</dbReference>
<dbReference type="SUPFAM" id="SSF117396">
    <property type="entry name" value="TM1631-like"/>
    <property type="match status" value="1"/>
</dbReference>
<evidence type="ECO:0000313" key="2">
    <source>
        <dbReference type="Proteomes" id="UP000589716"/>
    </source>
</evidence>
<dbReference type="Gene3D" id="3.20.20.410">
    <property type="entry name" value="Protein of unknown function UPF0759"/>
    <property type="match status" value="1"/>
</dbReference>
<dbReference type="PANTHER" id="PTHR30348">
    <property type="entry name" value="UNCHARACTERIZED PROTEIN YECE"/>
    <property type="match status" value="1"/>
</dbReference>
<keyword evidence="2" id="KW-1185">Reference proteome</keyword>
<accession>A0A853ISW1</accession>
<dbReference type="InterPro" id="IPR036520">
    <property type="entry name" value="UPF0759_sf"/>
</dbReference>
<evidence type="ECO:0000313" key="1">
    <source>
        <dbReference type="EMBL" id="NZA02085.1"/>
    </source>
</evidence>
<organism evidence="1 2">
    <name type="scientific">Ottowia beijingensis</name>
    <dbReference type="NCBI Taxonomy" id="1207057"/>
    <lineage>
        <taxon>Bacteria</taxon>
        <taxon>Pseudomonadati</taxon>
        <taxon>Pseudomonadota</taxon>
        <taxon>Betaproteobacteria</taxon>
        <taxon>Burkholderiales</taxon>
        <taxon>Comamonadaceae</taxon>
        <taxon>Ottowia</taxon>
    </lineage>
</organism>
<proteinExistence type="predicted"/>
<dbReference type="InterPro" id="IPR002763">
    <property type="entry name" value="DUF72"/>
</dbReference>
<name>A0A853ISW1_9BURK</name>
<protein>
    <submittedName>
        <fullName evidence="1">DUF72 domain-containing protein</fullName>
    </submittedName>
</protein>
<dbReference type="Pfam" id="PF01904">
    <property type="entry name" value="DUF72"/>
    <property type="match status" value="1"/>
</dbReference>
<gene>
    <name evidence="1" type="ORF">H0I39_10580</name>
</gene>
<dbReference type="Proteomes" id="UP000589716">
    <property type="component" value="Unassembled WGS sequence"/>
</dbReference>
<dbReference type="PANTHER" id="PTHR30348:SF4">
    <property type="entry name" value="DUF72 DOMAIN-CONTAINING PROTEIN"/>
    <property type="match status" value="1"/>
</dbReference>